<reference evidence="1 2" key="1">
    <citation type="submission" date="2012-10" db="EMBL/GenBank/DDBJ databases">
        <authorList>
            <person name="Zafar N."/>
            <person name="Inman J."/>
            <person name="Hall N."/>
            <person name="Lorenzi H."/>
            <person name="Caler E."/>
        </authorList>
    </citation>
    <scope>NUCLEOTIDE SEQUENCE [LARGE SCALE GENOMIC DNA]</scope>
    <source>
        <strain evidence="1 2">IP1</strain>
    </source>
</reference>
<dbReference type="Proteomes" id="UP000014680">
    <property type="component" value="Unassembled WGS sequence"/>
</dbReference>
<feature type="non-terminal residue" evidence="1">
    <location>
        <position position="1"/>
    </location>
</feature>
<dbReference type="GeneID" id="14882786"/>
<proteinExistence type="predicted"/>
<keyword evidence="2" id="KW-1185">Reference proteome</keyword>
<protein>
    <recommendedName>
        <fullName evidence="3">Leucine rich repeat containing protein BspA family protein</fullName>
    </recommendedName>
</protein>
<evidence type="ECO:0000313" key="1">
    <source>
        <dbReference type="EMBL" id="ELP83815.1"/>
    </source>
</evidence>
<dbReference type="EMBL" id="KB207228">
    <property type="protein sequence ID" value="ELP83815.1"/>
    <property type="molecule type" value="Genomic_DNA"/>
</dbReference>
<gene>
    <name evidence="1" type="ORF">EIN_241720</name>
</gene>
<evidence type="ECO:0008006" key="3">
    <source>
        <dbReference type="Google" id="ProtNLM"/>
    </source>
</evidence>
<organism evidence="1 2">
    <name type="scientific">Entamoeba invadens IP1</name>
    <dbReference type="NCBI Taxonomy" id="370355"/>
    <lineage>
        <taxon>Eukaryota</taxon>
        <taxon>Amoebozoa</taxon>
        <taxon>Evosea</taxon>
        <taxon>Archamoebae</taxon>
        <taxon>Mastigamoebida</taxon>
        <taxon>Entamoebidae</taxon>
        <taxon>Entamoeba</taxon>
    </lineage>
</organism>
<dbReference type="RefSeq" id="XP_004183161.1">
    <property type="nucleotide sequence ID" value="XM_004183113.1"/>
</dbReference>
<name>A0A0A1TZ74_ENTIV</name>
<evidence type="ECO:0000313" key="2">
    <source>
        <dbReference type="Proteomes" id="UP000014680"/>
    </source>
</evidence>
<dbReference type="KEGG" id="eiv:EIN_241720"/>
<dbReference type="AlphaFoldDB" id="A0A0A1TZ74"/>
<dbReference type="VEuPathDB" id="AmoebaDB:EIN_241720"/>
<sequence length="46" mass="5427">NFKKVDIIKVPKSVKKVDDFCFYESIKRGKVMFEDIENVEISELAF</sequence>
<accession>A0A0A1TZ74</accession>